<dbReference type="InterPro" id="IPR014840">
    <property type="entry name" value="HRD"/>
</dbReference>
<dbReference type="AlphaFoldDB" id="A0A9N9JFM3"/>
<evidence type="ECO:0000313" key="3">
    <source>
        <dbReference type="EMBL" id="CAG8779948.1"/>
    </source>
</evidence>
<proteinExistence type="predicted"/>
<comment type="caution">
    <text evidence="3">The sequence shown here is derived from an EMBL/GenBank/DDBJ whole genome shotgun (WGS) entry which is preliminary data.</text>
</comment>
<protein>
    <submittedName>
        <fullName evidence="3">16045_t:CDS:1</fullName>
    </submittedName>
</protein>
<dbReference type="EMBL" id="CAJVPV010051884">
    <property type="protein sequence ID" value="CAG8779948.1"/>
    <property type="molecule type" value="Genomic_DNA"/>
</dbReference>
<feature type="compositionally biased region" description="Basic and acidic residues" evidence="1">
    <location>
        <begin position="19"/>
        <end position="28"/>
    </location>
</feature>
<feature type="compositionally biased region" description="Basic and acidic residues" evidence="1">
    <location>
        <begin position="151"/>
        <end position="163"/>
    </location>
</feature>
<dbReference type="Pfam" id="PF08729">
    <property type="entry name" value="HUN"/>
    <property type="match status" value="1"/>
</dbReference>
<accession>A0A9N9JFM3</accession>
<name>A0A9N9JFM3_9GLOM</name>
<evidence type="ECO:0000259" key="2">
    <source>
        <dbReference type="Pfam" id="PF08729"/>
    </source>
</evidence>
<organism evidence="3 4">
    <name type="scientific">Acaulospora morrowiae</name>
    <dbReference type="NCBI Taxonomy" id="94023"/>
    <lineage>
        <taxon>Eukaryota</taxon>
        <taxon>Fungi</taxon>
        <taxon>Fungi incertae sedis</taxon>
        <taxon>Mucoromycota</taxon>
        <taxon>Glomeromycotina</taxon>
        <taxon>Glomeromycetes</taxon>
        <taxon>Diversisporales</taxon>
        <taxon>Acaulosporaceae</taxon>
        <taxon>Acaulospora</taxon>
    </lineage>
</organism>
<sequence length="200" mass="22869">MEVAAIQEENSIDTNDGGATEKNEIPEKFEAQLPVVNVLVNEEIKETSSSLENSEPKKVEKPNEIRLEIPLTNRYNNIVYYPDLLKEAGISIVKTPPRYISGSESPVSDSPHSEWSDFETPDDFQPTSPTTTNQPALFNDDSNGFFQKLLENAEKYNTDEQEKNRKKRKTRNIKKEQQYDVNDPFIDDSELVPLQRDFGK</sequence>
<dbReference type="Proteomes" id="UP000789342">
    <property type="component" value="Unassembled WGS sequence"/>
</dbReference>
<gene>
    <name evidence="3" type="ORF">AMORRO_LOCUS17237</name>
</gene>
<keyword evidence="4" id="KW-1185">Reference proteome</keyword>
<dbReference type="OrthoDB" id="5576775at2759"/>
<feature type="domain" description="Hpc2-related" evidence="2">
    <location>
        <begin position="165"/>
        <end position="191"/>
    </location>
</feature>
<feature type="compositionally biased region" description="Polar residues" evidence="1">
    <location>
        <begin position="125"/>
        <end position="145"/>
    </location>
</feature>
<feature type="region of interest" description="Disordered" evidence="1">
    <location>
        <begin position="99"/>
        <end position="187"/>
    </location>
</feature>
<feature type="region of interest" description="Disordered" evidence="1">
    <location>
        <begin position="1"/>
        <end position="28"/>
    </location>
</feature>
<feature type="non-terminal residue" evidence="3">
    <location>
        <position position="1"/>
    </location>
</feature>
<evidence type="ECO:0000256" key="1">
    <source>
        <dbReference type="SAM" id="MobiDB-lite"/>
    </source>
</evidence>
<reference evidence="3" key="1">
    <citation type="submission" date="2021-06" db="EMBL/GenBank/DDBJ databases">
        <authorList>
            <person name="Kallberg Y."/>
            <person name="Tangrot J."/>
            <person name="Rosling A."/>
        </authorList>
    </citation>
    <scope>NUCLEOTIDE SEQUENCE</scope>
    <source>
        <strain evidence="3">CL551</strain>
    </source>
</reference>
<evidence type="ECO:0000313" key="4">
    <source>
        <dbReference type="Proteomes" id="UP000789342"/>
    </source>
</evidence>